<name>A0ABV2ASH6_9EUKA</name>
<reference evidence="1 2" key="1">
    <citation type="journal article" date="2024" name="BMC Biol.">
        <title>Comparative genomics of Ascetosporea gives new insight into the evolutionary basis for animal parasitism in Rhizaria.</title>
        <authorList>
            <person name="Hiltunen Thoren M."/>
            <person name="Onut-Brannstrom I."/>
            <person name="Alfjorden A."/>
            <person name="Peckova H."/>
            <person name="Swords F."/>
            <person name="Hooper C."/>
            <person name="Holzer A.S."/>
            <person name="Bass D."/>
            <person name="Burki F."/>
        </authorList>
    </citation>
    <scope>NUCLEOTIDE SEQUENCE [LARGE SCALE GENOMIC DNA]</scope>
    <source>
        <strain evidence="1">20-A016</strain>
    </source>
</reference>
<gene>
    <name evidence="1" type="ORF">MHBO_004135</name>
</gene>
<protein>
    <submittedName>
        <fullName evidence="1">Uncharacterized protein</fullName>
    </submittedName>
</protein>
<proteinExistence type="predicted"/>
<keyword evidence="2" id="KW-1185">Reference proteome</keyword>
<dbReference type="Proteomes" id="UP001439008">
    <property type="component" value="Unassembled WGS sequence"/>
</dbReference>
<evidence type="ECO:0000313" key="1">
    <source>
        <dbReference type="EMBL" id="MES1922618.1"/>
    </source>
</evidence>
<comment type="caution">
    <text evidence="1">The sequence shown here is derived from an EMBL/GenBank/DDBJ whole genome shotgun (WGS) entry which is preliminary data.</text>
</comment>
<sequence>MAIKQTFLQYTLSNSNFTILLNFMSDGLPEIKQAGFVEPKSIIRPWLKFDWLKGKMRRSSLDEKRDIKAEMDKTKIILARLMVELDAQWPLELKEVENSYFYNNEKQNLIDFSRETFYLTLNDGKERKTICFKSESDHSDFIKKLKTKFCDNVKKVNGSLSSDYVENVYKEIE</sequence>
<dbReference type="EMBL" id="JBDODL010003242">
    <property type="protein sequence ID" value="MES1922618.1"/>
    <property type="molecule type" value="Genomic_DNA"/>
</dbReference>
<evidence type="ECO:0000313" key="2">
    <source>
        <dbReference type="Proteomes" id="UP001439008"/>
    </source>
</evidence>
<organism evidence="1 2">
    <name type="scientific">Bonamia ostreae</name>
    <dbReference type="NCBI Taxonomy" id="126728"/>
    <lineage>
        <taxon>Eukaryota</taxon>
        <taxon>Sar</taxon>
        <taxon>Rhizaria</taxon>
        <taxon>Endomyxa</taxon>
        <taxon>Ascetosporea</taxon>
        <taxon>Haplosporida</taxon>
        <taxon>Bonamia</taxon>
    </lineage>
</organism>
<accession>A0ABV2ASH6</accession>